<evidence type="ECO:0000256" key="4">
    <source>
        <dbReference type="ARBA" id="ARBA00022475"/>
    </source>
</evidence>
<proteinExistence type="inferred from homology"/>
<keyword evidence="3" id="KW-0813">Transport</keyword>
<gene>
    <name evidence="10" type="ORF">SAMN05192546_10624</name>
</gene>
<evidence type="ECO:0000256" key="5">
    <source>
        <dbReference type="ARBA" id="ARBA00022741"/>
    </source>
</evidence>
<keyword evidence="6 10" id="KW-0067">ATP-binding</keyword>
<dbReference type="CDD" id="cd03225">
    <property type="entry name" value="ABC_cobalt_CbiO_domain1"/>
    <property type="match status" value="1"/>
</dbReference>
<dbReference type="SMART" id="SM00382">
    <property type="entry name" value="AAA"/>
    <property type="match status" value="1"/>
</dbReference>
<dbReference type="EMBL" id="FNPV01000006">
    <property type="protein sequence ID" value="SDY96425.1"/>
    <property type="molecule type" value="Genomic_DNA"/>
</dbReference>
<evidence type="ECO:0000256" key="3">
    <source>
        <dbReference type="ARBA" id="ARBA00022448"/>
    </source>
</evidence>
<keyword evidence="8" id="KW-0472">Membrane</keyword>
<feature type="domain" description="ABC transporter" evidence="9">
    <location>
        <begin position="4"/>
        <end position="237"/>
    </location>
</feature>
<keyword evidence="4" id="KW-1003">Cell membrane</keyword>
<dbReference type="SUPFAM" id="SSF52540">
    <property type="entry name" value="P-loop containing nucleoside triphosphate hydrolases"/>
    <property type="match status" value="1"/>
</dbReference>
<dbReference type="Pfam" id="PF00005">
    <property type="entry name" value="ABC_tran"/>
    <property type="match status" value="1"/>
</dbReference>
<dbReference type="Gene3D" id="3.40.50.300">
    <property type="entry name" value="P-loop containing nucleotide triphosphate hydrolases"/>
    <property type="match status" value="1"/>
</dbReference>
<sequence>MIAIETVGLSYVYPDTTPAFEKVNLQIKAGKKTAILGINGSGKTTLIYHFNGIIPAQQGEVKIHGLPVEKAHLQEIRKKIGLLFDNPDDQLFSTTIFNDIAFGPRNLKLNPAEVQQRVEKALERVGISCLAERPPYSLSLGQKKRAAIAGLLAMEPPIFAFDEPFSGLDPEAASHFRELLDRLVGEGATLVYSTHDVDMAYEWADEIILMKKGKVLACGEYDLLRDESILQAASLPIPALAKLFRDTHHKPRSVEEAHTLINHIFDCKPFNG</sequence>
<evidence type="ECO:0000256" key="1">
    <source>
        <dbReference type="ARBA" id="ARBA00004202"/>
    </source>
</evidence>
<protein>
    <submittedName>
        <fullName evidence="10">Cobalt/nickel transport system ATP-binding protein</fullName>
    </submittedName>
</protein>
<dbReference type="InterPro" id="IPR015856">
    <property type="entry name" value="ABC_transpr_CbiO/EcfA_su"/>
</dbReference>
<dbReference type="FunFam" id="3.40.50.300:FF:000224">
    <property type="entry name" value="Energy-coupling factor transporter ATP-binding protein EcfA"/>
    <property type="match status" value="1"/>
</dbReference>
<dbReference type="InterPro" id="IPR017871">
    <property type="entry name" value="ABC_transporter-like_CS"/>
</dbReference>
<name>A0A1H3P6K0_9FIRM</name>
<keyword evidence="7" id="KW-1278">Translocase</keyword>
<dbReference type="InterPro" id="IPR027417">
    <property type="entry name" value="P-loop_NTPase"/>
</dbReference>
<dbReference type="GO" id="GO:0016887">
    <property type="term" value="F:ATP hydrolysis activity"/>
    <property type="evidence" value="ECO:0007669"/>
    <property type="project" value="InterPro"/>
</dbReference>
<dbReference type="RefSeq" id="WP_093313687.1">
    <property type="nucleotide sequence ID" value="NZ_FNPV01000006.1"/>
</dbReference>
<dbReference type="AlphaFoldDB" id="A0A1H3P6K0"/>
<dbReference type="PANTHER" id="PTHR43553:SF24">
    <property type="entry name" value="ENERGY-COUPLING FACTOR TRANSPORTER ATP-BINDING PROTEIN ECFA1"/>
    <property type="match status" value="1"/>
</dbReference>
<comment type="similarity">
    <text evidence="2">Belongs to the ABC transporter superfamily.</text>
</comment>
<keyword evidence="11" id="KW-1185">Reference proteome</keyword>
<dbReference type="GO" id="GO:0042626">
    <property type="term" value="F:ATPase-coupled transmembrane transporter activity"/>
    <property type="evidence" value="ECO:0007669"/>
    <property type="project" value="TreeGrafter"/>
</dbReference>
<dbReference type="InterPro" id="IPR050095">
    <property type="entry name" value="ECF_ABC_transporter_ATP-bd"/>
</dbReference>
<evidence type="ECO:0000259" key="9">
    <source>
        <dbReference type="PROSITE" id="PS50893"/>
    </source>
</evidence>
<dbReference type="Proteomes" id="UP000199230">
    <property type="component" value="Unassembled WGS sequence"/>
</dbReference>
<dbReference type="InterPro" id="IPR003593">
    <property type="entry name" value="AAA+_ATPase"/>
</dbReference>
<evidence type="ECO:0000256" key="8">
    <source>
        <dbReference type="ARBA" id="ARBA00023136"/>
    </source>
</evidence>
<evidence type="ECO:0000313" key="10">
    <source>
        <dbReference type="EMBL" id="SDY96425.1"/>
    </source>
</evidence>
<dbReference type="GO" id="GO:0043190">
    <property type="term" value="C:ATP-binding cassette (ABC) transporter complex"/>
    <property type="evidence" value="ECO:0007669"/>
    <property type="project" value="TreeGrafter"/>
</dbReference>
<evidence type="ECO:0000256" key="6">
    <source>
        <dbReference type="ARBA" id="ARBA00022840"/>
    </source>
</evidence>
<dbReference type="PANTHER" id="PTHR43553">
    <property type="entry name" value="HEAVY METAL TRANSPORTER"/>
    <property type="match status" value="1"/>
</dbReference>
<evidence type="ECO:0000256" key="2">
    <source>
        <dbReference type="ARBA" id="ARBA00005417"/>
    </source>
</evidence>
<dbReference type="STRING" id="159292.SAMN05192546_10624"/>
<keyword evidence="5" id="KW-0547">Nucleotide-binding</keyword>
<evidence type="ECO:0000256" key="7">
    <source>
        <dbReference type="ARBA" id="ARBA00022967"/>
    </source>
</evidence>
<dbReference type="InterPro" id="IPR003439">
    <property type="entry name" value="ABC_transporter-like_ATP-bd"/>
</dbReference>
<dbReference type="GO" id="GO:0005524">
    <property type="term" value="F:ATP binding"/>
    <property type="evidence" value="ECO:0007669"/>
    <property type="project" value="UniProtKB-KW"/>
</dbReference>
<dbReference type="OrthoDB" id="9784332at2"/>
<comment type="subcellular location">
    <subcellularLocation>
        <location evidence="1">Cell membrane</location>
        <topology evidence="1">Peripheral membrane protein</topology>
    </subcellularLocation>
</comment>
<reference evidence="10 11" key="1">
    <citation type="submission" date="2016-10" db="EMBL/GenBank/DDBJ databases">
        <authorList>
            <person name="de Groot N.N."/>
        </authorList>
    </citation>
    <scope>NUCLEOTIDE SEQUENCE [LARGE SCALE GENOMIC DNA]</scope>
    <source>
        <strain evidence="10 11">APO</strain>
    </source>
</reference>
<evidence type="ECO:0000313" key="11">
    <source>
        <dbReference type="Proteomes" id="UP000199230"/>
    </source>
</evidence>
<accession>A0A1H3P6K0</accession>
<dbReference type="PROSITE" id="PS50893">
    <property type="entry name" value="ABC_TRANSPORTER_2"/>
    <property type="match status" value="1"/>
</dbReference>
<organism evidence="10 11">
    <name type="scientific">Tindallia californiensis</name>
    <dbReference type="NCBI Taxonomy" id="159292"/>
    <lineage>
        <taxon>Bacteria</taxon>
        <taxon>Bacillati</taxon>
        <taxon>Bacillota</taxon>
        <taxon>Clostridia</taxon>
        <taxon>Peptostreptococcales</taxon>
        <taxon>Tindalliaceae</taxon>
        <taxon>Tindallia</taxon>
    </lineage>
</organism>
<dbReference type="PROSITE" id="PS00211">
    <property type="entry name" value="ABC_TRANSPORTER_1"/>
    <property type="match status" value="1"/>
</dbReference>